<name>A0AAQ3RZV5_VIGMU</name>
<dbReference type="PANTHER" id="PTHR37610">
    <property type="entry name" value="CCHC-TYPE DOMAIN-CONTAINING PROTEIN"/>
    <property type="match status" value="1"/>
</dbReference>
<evidence type="ECO:0008006" key="3">
    <source>
        <dbReference type="Google" id="ProtNLM"/>
    </source>
</evidence>
<proteinExistence type="predicted"/>
<organism evidence="1 2">
    <name type="scientific">Vigna mungo</name>
    <name type="common">Black gram</name>
    <name type="synonym">Phaseolus mungo</name>
    <dbReference type="NCBI Taxonomy" id="3915"/>
    <lineage>
        <taxon>Eukaryota</taxon>
        <taxon>Viridiplantae</taxon>
        <taxon>Streptophyta</taxon>
        <taxon>Embryophyta</taxon>
        <taxon>Tracheophyta</taxon>
        <taxon>Spermatophyta</taxon>
        <taxon>Magnoliopsida</taxon>
        <taxon>eudicotyledons</taxon>
        <taxon>Gunneridae</taxon>
        <taxon>Pentapetalae</taxon>
        <taxon>rosids</taxon>
        <taxon>fabids</taxon>
        <taxon>Fabales</taxon>
        <taxon>Fabaceae</taxon>
        <taxon>Papilionoideae</taxon>
        <taxon>50 kb inversion clade</taxon>
        <taxon>NPAAA clade</taxon>
        <taxon>indigoferoid/millettioid clade</taxon>
        <taxon>Phaseoleae</taxon>
        <taxon>Vigna</taxon>
    </lineage>
</organism>
<reference evidence="1 2" key="1">
    <citation type="journal article" date="2023" name="Life. Sci Alliance">
        <title>Evolutionary insights into 3D genome organization and epigenetic landscape of Vigna mungo.</title>
        <authorList>
            <person name="Junaid A."/>
            <person name="Singh B."/>
            <person name="Bhatia S."/>
        </authorList>
    </citation>
    <scope>NUCLEOTIDE SEQUENCE [LARGE SCALE GENOMIC DNA]</scope>
    <source>
        <strain evidence="1">Urdbean</strain>
    </source>
</reference>
<keyword evidence="2" id="KW-1185">Reference proteome</keyword>
<dbReference type="EMBL" id="CP144696">
    <property type="protein sequence ID" value="WVZ10561.1"/>
    <property type="molecule type" value="Genomic_DNA"/>
</dbReference>
<protein>
    <recommendedName>
        <fullName evidence="3">Retrotransposon gag domain-containing protein</fullName>
    </recommendedName>
</protein>
<gene>
    <name evidence="1" type="ORF">V8G54_015091</name>
</gene>
<accession>A0AAQ3RZV5</accession>
<dbReference type="AlphaFoldDB" id="A0AAQ3RZV5"/>
<dbReference type="PANTHER" id="PTHR37610:SF55">
    <property type="entry name" value="RETROTRANSPOSON COPIA-LIKE N-TERMINAL DOMAIN-CONTAINING PROTEIN"/>
    <property type="match status" value="1"/>
</dbReference>
<sequence>MFTALSAKNKVQFVDGTTIQPKMEDNTYDAWKRCNNMVVSWLVHFVSPYIRHNILWMDSAQAIWEDLKSRLFQGDLLRISELQNQAASLKQGNNTVTEFFTKLRVIWDELKRFRPEPTCSCAVRCSYKLVPIIAQRIHEDRVLQFLCGLRGPYGNIQSHVLLMDPMPPISKKFSYVVQ</sequence>
<evidence type="ECO:0000313" key="2">
    <source>
        <dbReference type="Proteomes" id="UP001374535"/>
    </source>
</evidence>
<evidence type="ECO:0000313" key="1">
    <source>
        <dbReference type="EMBL" id="WVZ10561.1"/>
    </source>
</evidence>
<dbReference type="Proteomes" id="UP001374535">
    <property type="component" value="Chromosome 5"/>
</dbReference>